<evidence type="ECO:0000256" key="1">
    <source>
        <dbReference type="ARBA" id="ARBA00006992"/>
    </source>
</evidence>
<dbReference type="GO" id="GO:0005634">
    <property type="term" value="C:nucleus"/>
    <property type="evidence" value="ECO:0007669"/>
    <property type="project" value="TreeGrafter"/>
</dbReference>
<evidence type="ECO:0000313" key="5">
    <source>
        <dbReference type="EMBL" id="KAF4759531.1"/>
    </source>
</evidence>
<evidence type="ECO:0000256" key="2">
    <source>
        <dbReference type="SAM" id="MobiDB-lite"/>
    </source>
</evidence>
<dbReference type="SUPFAM" id="SSF52540">
    <property type="entry name" value="P-loop containing nucleoside triphosphate hydrolases"/>
    <property type="match status" value="2"/>
</dbReference>
<feature type="compositionally biased region" description="Basic residues" evidence="2">
    <location>
        <begin position="265"/>
        <end position="287"/>
    </location>
</feature>
<dbReference type="EMBL" id="JABANO010000073">
    <property type="protein sequence ID" value="KAF4759531.1"/>
    <property type="molecule type" value="Genomic_DNA"/>
</dbReference>
<dbReference type="GO" id="GO:0031490">
    <property type="term" value="F:chromatin DNA binding"/>
    <property type="evidence" value="ECO:0007669"/>
    <property type="project" value="TreeGrafter"/>
</dbReference>
<comment type="caution">
    <text evidence="5">The sequence shown here is derived from an EMBL/GenBank/DDBJ whole genome shotgun (WGS) entry which is preliminary data.</text>
</comment>
<dbReference type="GO" id="GO:0042393">
    <property type="term" value="F:histone binding"/>
    <property type="evidence" value="ECO:0007669"/>
    <property type="project" value="TreeGrafter"/>
</dbReference>
<accession>A0A7J6URC5</accession>
<feature type="compositionally biased region" description="Low complexity" evidence="2">
    <location>
        <begin position="885"/>
        <end position="898"/>
    </location>
</feature>
<evidence type="ECO:0000259" key="4">
    <source>
        <dbReference type="Pfam" id="PF13872"/>
    </source>
</evidence>
<feature type="compositionally biased region" description="Low complexity" evidence="2">
    <location>
        <begin position="39"/>
        <end position="48"/>
    </location>
</feature>
<feature type="compositionally biased region" description="Low complexity" evidence="2">
    <location>
        <begin position="298"/>
        <end position="314"/>
    </location>
</feature>
<dbReference type="InterPro" id="IPR039187">
    <property type="entry name" value="SNO_AAA"/>
</dbReference>
<dbReference type="InterPro" id="IPR026937">
    <property type="entry name" value="SBNO_Helicase_C_dom"/>
</dbReference>
<feature type="compositionally biased region" description="Basic and acidic residues" evidence="2">
    <location>
        <begin position="13"/>
        <end position="30"/>
    </location>
</feature>
<sequence>AWERIVEAQSGQKSERSETSLPKRWEDKKSSGAQTTAGSSCSVTTKSTRSSRKSGRMQQKYSLEGSTRSSAAAKDARPPSMANTTANDWVYVSSREGTQVPTLATQDGQMVHVKESFRLEPSCGAVPHPDQLAETMLMATTAMPPLRDEEVRIPKALVETGKISSLQLEAVAYAVRKFRVDAEAEKPSGFCLGDGTGCGKGRVVAALMLHLWNMGYRRLCWITATPDLLQDARRDLQDLGAGRIPLLDFRRVHRYSTSIEAWRPPKGRGRPRKASGERKAKRVKKGKGSAAEEEEGSNRVGCSSPSSSSSSGRGSRTRKGKRSKGHHRKNTVKEEGHSEDGKVEMDAIVVEGEAVKEEGRGADQTNEKHIHHRHHHHHHRKKGPSSPQESLKRGKRKLEEKGPAEVEWGGEGVVFAAYAILVATSSPSTKAARKSIAVKSRFEQLLEWLREGRAFVYLDECHKAKHVKVPGRKTSSRTGDLILELSRRLPTAPFLYCSATVAADLDNLAYLERLGLWGPHTPFQDFEAFHNVARLGGTSGMEALAAEMKARGIMVARCLSFKGTAFHVDKIPLTDEQVRLYDRCSDLWQDIISLPSGSLTGMTLYANAQRFFKILLISFKLPTAVKWANSALKAGKSVVFSIWTTMESRMTAAAAGVDDGGDKVDAGLAEKLGPRTLLEYTIRKHLEEKDASLCQFYLSQAAELQLPANPLDELIELMGGSTKVAELTGRTKRQEVDSSGRVRLVPRQTNYSGENINVLEQQAFQRGDKLVAVISEAASAGISLHADARAGSGQRVMITLELPWSAEKTVQQLGRVHRTNQLSPPSYVLLVTTLLGELRFVSAVARRLVRLGALTRGDRNLAIGVEKITTDTPTECSPSPNDLYGSSSPATSAGSSATLNTCSSPEEDSEDEARVTSPSTSSAFGAFDYNLSAVRLALRRILLVMIAGPDYTSEDGTWPHEGDLPEGVWRSPGPWTSREEFLKIISHVMDDAGLTSSSQARSLDSSAPSETVAAFNLFLNRCLIQPVEVQNALMRWFTYHYNCQYDALRKEDDLLTRGGKDVDGSRPSMEVVNSELLCAGNGPETHLLTLSSDVGTAWGSVFDRYLSSWNSSGPRGSSSSLAAARSAKRGSVTLHATADEGVPEGFYDYDPLPPAKSGLGFVLRASTSGRRPTFILVRPDLPNILLRRPRELLSSRKSPRLRYRGFGEIDEWQKEWERAYINRRPVCQHMVTGALFSLWALLESLMVDGIPDPKEMARLTRSLKLKSVVASGRPVVGLVLNDPEAAHRAQELAMALRGTTEESSTEPDALEAIFGPDSPSVKVPKVRTPDFDSEEGQDLAVKMAAYMCSLDSNSVVGSAFTTWLDVHAYLSGKNGSGVRMVSNDIDGMV</sequence>
<feature type="region of interest" description="Disordered" evidence="2">
    <location>
        <begin position="870"/>
        <end position="920"/>
    </location>
</feature>
<protein>
    <recommendedName>
        <fullName evidence="7">Helicase ATP-binding domain-containing protein</fullName>
    </recommendedName>
</protein>
<evidence type="ECO:0000259" key="3">
    <source>
        <dbReference type="Pfam" id="PF13871"/>
    </source>
</evidence>
<dbReference type="PANTHER" id="PTHR12706:SF33">
    <property type="entry name" value="PROTEIN WITH HELICASE_C DOMAIN"/>
    <property type="match status" value="1"/>
</dbReference>
<feature type="compositionally biased region" description="Polar residues" evidence="2">
    <location>
        <begin position="56"/>
        <end position="70"/>
    </location>
</feature>
<organism evidence="5 6">
    <name type="scientific">Perkinsus olseni</name>
    <name type="common">Perkinsus atlanticus</name>
    <dbReference type="NCBI Taxonomy" id="32597"/>
    <lineage>
        <taxon>Eukaryota</taxon>
        <taxon>Sar</taxon>
        <taxon>Alveolata</taxon>
        <taxon>Perkinsozoa</taxon>
        <taxon>Perkinsea</taxon>
        <taxon>Perkinsida</taxon>
        <taxon>Perkinsidae</taxon>
        <taxon>Perkinsus</taxon>
    </lineage>
</organism>
<dbReference type="InterPro" id="IPR027417">
    <property type="entry name" value="P-loop_NTPase"/>
</dbReference>
<keyword evidence="6" id="KW-1185">Reference proteome</keyword>
<feature type="domain" description="Strawberry notch AAA" evidence="4">
    <location>
        <begin position="407"/>
        <end position="583"/>
    </location>
</feature>
<feature type="compositionally biased region" description="Basic residues" evidence="2">
    <location>
        <begin position="369"/>
        <end position="383"/>
    </location>
</feature>
<name>A0A7J6URC5_PEROL</name>
<dbReference type="Pfam" id="PF13872">
    <property type="entry name" value="AAA_34"/>
    <property type="match status" value="2"/>
</dbReference>
<reference evidence="5 6" key="1">
    <citation type="submission" date="2020-04" db="EMBL/GenBank/DDBJ databases">
        <title>Perkinsus olseni comparative genomics.</title>
        <authorList>
            <person name="Bogema D.R."/>
        </authorList>
    </citation>
    <scope>NUCLEOTIDE SEQUENCE [LARGE SCALE GENOMIC DNA]</scope>
    <source>
        <strain evidence="5 6">ATCC PRA-207</strain>
    </source>
</reference>
<dbReference type="Pfam" id="PF13871">
    <property type="entry name" value="Helicase_C_4"/>
    <property type="match status" value="1"/>
</dbReference>
<evidence type="ECO:0000313" key="6">
    <source>
        <dbReference type="Proteomes" id="UP000553632"/>
    </source>
</evidence>
<feature type="non-terminal residue" evidence="5">
    <location>
        <position position="1389"/>
    </location>
</feature>
<gene>
    <name evidence="5" type="ORF">FOZ63_021159</name>
</gene>
<comment type="similarity">
    <text evidence="1">Belongs to the SBNO family.</text>
</comment>
<dbReference type="GO" id="GO:0006355">
    <property type="term" value="P:regulation of DNA-templated transcription"/>
    <property type="evidence" value="ECO:0007669"/>
    <property type="project" value="InterPro"/>
</dbReference>
<feature type="domain" description="Strawberry notch helicase C" evidence="3">
    <location>
        <begin position="709"/>
        <end position="861"/>
    </location>
</feature>
<feature type="non-terminal residue" evidence="5">
    <location>
        <position position="1"/>
    </location>
</feature>
<feature type="domain" description="Strawberry notch AAA" evidence="4">
    <location>
        <begin position="127"/>
        <end position="253"/>
    </location>
</feature>
<dbReference type="Proteomes" id="UP000553632">
    <property type="component" value="Unassembled WGS sequence"/>
</dbReference>
<feature type="compositionally biased region" description="Polar residues" evidence="2">
    <location>
        <begin position="870"/>
        <end position="880"/>
    </location>
</feature>
<evidence type="ECO:0008006" key="7">
    <source>
        <dbReference type="Google" id="ProtNLM"/>
    </source>
</evidence>
<dbReference type="PANTHER" id="PTHR12706">
    <property type="entry name" value="STRAWBERRY NOTCH-RELATED"/>
    <property type="match status" value="1"/>
</dbReference>
<feature type="region of interest" description="Disordered" evidence="2">
    <location>
        <begin position="260"/>
        <end position="344"/>
    </location>
</feature>
<proteinExistence type="inferred from homology"/>
<dbReference type="InterPro" id="IPR026741">
    <property type="entry name" value="SNO"/>
</dbReference>
<feature type="compositionally biased region" description="Basic and acidic residues" evidence="2">
    <location>
        <begin position="331"/>
        <end position="344"/>
    </location>
</feature>
<dbReference type="OMA" id="GIMVARC"/>
<feature type="region of interest" description="Disordered" evidence="2">
    <location>
        <begin position="1"/>
        <end position="83"/>
    </location>
</feature>
<feature type="region of interest" description="Disordered" evidence="2">
    <location>
        <begin position="367"/>
        <end position="404"/>
    </location>
</feature>
<feature type="compositionally biased region" description="Basic residues" evidence="2">
    <location>
        <begin position="315"/>
        <end position="330"/>
    </location>
</feature>